<sequence>MLATAENPTVRWSHGPRIGFRFVGTYLLLYTLPFLLGMMPGIDSWWWDTADKPWLMLARWVGRHMLHLRTEVTPFHDGSADTTYGYVRVVCTLAVSIGVTAGWSFLDRRRMNNATPHDWLHLLLRYNLGSALLLYGIVKVIKVQFPFPLGRLVQTFGESSPAGLLWSFMGFSTAYTFFAGAVELLAGALLLFRRTTTLGALVACGALSNVVMLNFSYDVPIKLYSSHLLLIAILLLVPELTRLANVFLLNRPCEPARLYGPKFERPWMNGTLVAVQMLLMGAIVVSNVVNSVERYRKQHHVASSGLYGIYEVETFVRNGETIPPLLTERTRWRWVTVQGSLLSITPVEGPGERYSSKHDEKKQELTLSRAMDPDTKYVLSYTKTDDGRFTFRGTLKNDAVVAEMRRVDESRFLLVHRGFHWINESFLNR</sequence>
<keyword evidence="1" id="KW-0472">Membrane</keyword>
<name>A0ABZ2L1G1_9BACT</name>
<dbReference type="Proteomes" id="UP001374803">
    <property type="component" value="Chromosome"/>
</dbReference>
<keyword evidence="1" id="KW-0812">Transmembrane</keyword>
<evidence type="ECO:0000313" key="3">
    <source>
        <dbReference type="Proteomes" id="UP001374803"/>
    </source>
</evidence>
<feature type="transmembrane region" description="Helical" evidence="1">
    <location>
        <begin position="27"/>
        <end position="47"/>
    </location>
</feature>
<gene>
    <name evidence="2" type="ORF">LVJ94_48695</name>
</gene>
<evidence type="ECO:0000313" key="2">
    <source>
        <dbReference type="EMBL" id="WXB04762.1"/>
    </source>
</evidence>
<proteinExistence type="predicted"/>
<dbReference type="RefSeq" id="WP_394834406.1">
    <property type="nucleotide sequence ID" value="NZ_CP089929.1"/>
</dbReference>
<protein>
    <recommendedName>
        <fullName evidence="4">DoxX family protein</fullName>
    </recommendedName>
</protein>
<feature type="transmembrane region" description="Helical" evidence="1">
    <location>
        <begin position="165"/>
        <end position="191"/>
    </location>
</feature>
<dbReference type="EMBL" id="CP089983">
    <property type="protein sequence ID" value="WXB04762.1"/>
    <property type="molecule type" value="Genomic_DNA"/>
</dbReference>
<evidence type="ECO:0008006" key="4">
    <source>
        <dbReference type="Google" id="ProtNLM"/>
    </source>
</evidence>
<keyword evidence="1" id="KW-1133">Transmembrane helix</keyword>
<evidence type="ECO:0000256" key="1">
    <source>
        <dbReference type="SAM" id="Phobius"/>
    </source>
</evidence>
<feature type="transmembrane region" description="Helical" evidence="1">
    <location>
        <begin position="126"/>
        <end position="145"/>
    </location>
</feature>
<feature type="transmembrane region" description="Helical" evidence="1">
    <location>
        <begin position="270"/>
        <end position="289"/>
    </location>
</feature>
<accession>A0ABZ2L1G1</accession>
<reference evidence="2" key="1">
    <citation type="submission" date="2021-12" db="EMBL/GenBank/DDBJ databases">
        <title>Discovery of the Pendulisporaceae a myxobacterial family with distinct sporulation behavior and unique specialized metabolism.</title>
        <authorList>
            <person name="Garcia R."/>
            <person name="Popoff A."/>
            <person name="Bader C.D."/>
            <person name="Loehr J."/>
            <person name="Walesch S."/>
            <person name="Walt C."/>
            <person name="Boldt J."/>
            <person name="Bunk B."/>
            <person name="Haeckl F.J.F.P.J."/>
            <person name="Gunesch A.P."/>
            <person name="Birkelbach J."/>
            <person name="Nuebel U."/>
            <person name="Pietschmann T."/>
            <person name="Bach T."/>
            <person name="Mueller R."/>
        </authorList>
    </citation>
    <scope>NUCLEOTIDE SEQUENCE</scope>
    <source>
        <strain evidence="2">MSr11367</strain>
    </source>
</reference>
<feature type="transmembrane region" description="Helical" evidence="1">
    <location>
        <begin position="85"/>
        <end position="106"/>
    </location>
</feature>
<organism evidence="2 3">
    <name type="scientific">Pendulispora rubella</name>
    <dbReference type="NCBI Taxonomy" id="2741070"/>
    <lineage>
        <taxon>Bacteria</taxon>
        <taxon>Pseudomonadati</taxon>
        <taxon>Myxococcota</taxon>
        <taxon>Myxococcia</taxon>
        <taxon>Myxococcales</taxon>
        <taxon>Sorangiineae</taxon>
        <taxon>Pendulisporaceae</taxon>
        <taxon>Pendulispora</taxon>
    </lineage>
</organism>
<feature type="transmembrane region" description="Helical" evidence="1">
    <location>
        <begin position="198"/>
        <end position="217"/>
    </location>
</feature>
<keyword evidence="3" id="KW-1185">Reference proteome</keyword>